<accession>A0ABX1F7K5</accession>
<feature type="signal peptide" evidence="2">
    <location>
        <begin position="1"/>
        <end position="23"/>
    </location>
</feature>
<dbReference type="RefSeq" id="WP_168054605.1">
    <property type="nucleotide sequence ID" value="NZ_JAATJR010000009.1"/>
</dbReference>
<protein>
    <submittedName>
        <fullName evidence="3">Uncharacterized protein</fullName>
    </submittedName>
</protein>
<evidence type="ECO:0000313" key="4">
    <source>
        <dbReference type="Proteomes" id="UP000765160"/>
    </source>
</evidence>
<keyword evidence="4" id="KW-1185">Reference proteome</keyword>
<gene>
    <name evidence="3" type="ORF">HB662_26365</name>
</gene>
<feature type="compositionally biased region" description="Pro residues" evidence="1">
    <location>
        <begin position="218"/>
        <end position="236"/>
    </location>
</feature>
<dbReference type="EMBL" id="JAAVTX010000009">
    <property type="protein sequence ID" value="NKE48327.1"/>
    <property type="molecule type" value="Genomic_DNA"/>
</dbReference>
<name>A0ABX1F7K5_9PROT</name>
<evidence type="ECO:0000256" key="1">
    <source>
        <dbReference type="SAM" id="MobiDB-lite"/>
    </source>
</evidence>
<feature type="chain" id="PRO_5046993729" evidence="2">
    <location>
        <begin position="24"/>
        <end position="236"/>
    </location>
</feature>
<evidence type="ECO:0000256" key="2">
    <source>
        <dbReference type="SAM" id="SignalP"/>
    </source>
</evidence>
<reference evidence="3 4" key="1">
    <citation type="submission" date="2020-03" db="EMBL/GenBank/DDBJ databases">
        <title>Roseomonas selenitidurans sp. nov. isolated from soil.</title>
        <authorList>
            <person name="Liu H."/>
        </authorList>
    </citation>
    <scope>NUCLEOTIDE SEQUENCE [LARGE SCALE GENOMIC DNA]</scope>
    <source>
        <strain evidence="3 4">JCM 15073</strain>
    </source>
</reference>
<proteinExistence type="predicted"/>
<dbReference type="Proteomes" id="UP000765160">
    <property type="component" value="Unassembled WGS sequence"/>
</dbReference>
<feature type="region of interest" description="Disordered" evidence="1">
    <location>
        <begin position="212"/>
        <end position="236"/>
    </location>
</feature>
<keyword evidence="2" id="KW-0732">Signal</keyword>
<comment type="caution">
    <text evidence="3">The sequence shown here is derived from an EMBL/GenBank/DDBJ whole genome shotgun (WGS) entry which is preliminary data.</text>
</comment>
<sequence>MRAIRLLVLCAAALPLAAAPAVAQQPPDPAPRAHFWFDPTQLPTFTGTVDRYLVNPAGETDALLFREGPQVVFPPDVAEAVRQAGPAGQRLIVWGIRARQAPVITMLAFAATQEAEPGVVDRFYWRLGGGPSEQSQRLAVSGTVRAPYFAPQGQVAGAVLEDGTVVLLPPGMAEPFADLLRGGARLAAEGRGFAGKAGRALVAERLGEAADALRPVLPESPPNGSPTPAPSAQPQR</sequence>
<organism evidence="3 4">
    <name type="scientific">Falsiroseomonas frigidaquae</name>
    <dbReference type="NCBI Taxonomy" id="487318"/>
    <lineage>
        <taxon>Bacteria</taxon>
        <taxon>Pseudomonadati</taxon>
        <taxon>Pseudomonadota</taxon>
        <taxon>Alphaproteobacteria</taxon>
        <taxon>Acetobacterales</taxon>
        <taxon>Roseomonadaceae</taxon>
        <taxon>Falsiroseomonas</taxon>
    </lineage>
</organism>
<evidence type="ECO:0000313" key="3">
    <source>
        <dbReference type="EMBL" id="NKE48327.1"/>
    </source>
</evidence>